<feature type="transmembrane region" description="Helical" evidence="1">
    <location>
        <begin position="198"/>
        <end position="222"/>
    </location>
</feature>
<feature type="transmembrane region" description="Helical" evidence="1">
    <location>
        <begin position="117"/>
        <end position="136"/>
    </location>
</feature>
<evidence type="ECO:0000256" key="1">
    <source>
        <dbReference type="SAM" id="Phobius"/>
    </source>
</evidence>
<accession>B4D3W0</accession>
<keyword evidence="1" id="KW-1133">Transmembrane helix</keyword>
<keyword evidence="3" id="KW-1185">Reference proteome</keyword>
<protein>
    <submittedName>
        <fullName evidence="2">Uncharacterized protein</fullName>
    </submittedName>
</protein>
<organism evidence="2 3">
    <name type="scientific">Chthoniobacter flavus Ellin428</name>
    <dbReference type="NCBI Taxonomy" id="497964"/>
    <lineage>
        <taxon>Bacteria</taxon>
        <taxon>Pseudomonadati</taxon>
        <taxon>Verrucomicrobiota</taxon>
        <taxon>Spartobacteria</taxon>
        <taxon>Chthoniobacterales</taxon>
        <taxon>Chthoniobacteraceae</taxon>
        <taxon>Chthoniobacter</taxon>
    </lineage>
</organism>
<dbReference type="STRING" id="497964.CfE428DRAFT_3598"/>
<sequence>MFDLERAIAEWREQMRTGGLGKTTVLDELEAHLRDDVGAQNEAGVAVEEAFAASVARLGQVDALRSEYAKCELRGRERLWEAFLLLVGIPTHQPAMNMNPAHSNLNIEPRWTTYTKAAVFLAPAAVFWTFAVLFLYPKLNVICQSTGLAMPGAYGMVSFLADHSLVFCGLGIALLALLEWRWNGWEKYRRVSLKSTVFVLNTAVFAVFALMLILALVAAPMMSHATR</sequence>
<feature type="transmembrane region" description="Helical" evidence="1">
    <location>
        <begin position="156"/>
        <end position="178"/>
    </location>
</feature>
<comment type="caution">
    <text evidence="2">The sequence shown here is derived from an EMBL/GenBank/DDBJ whole genome shotgun (WGS) entry which is preliminary data.</text>
</comment>
<keyword evidence="1" id="KW-0472">Membrane</keyword>
<keyword evidence="1" id="KW-0812">Transmembrane</keyword>
<dbReference type="Proteomes" id="UP000005824">
    <property type="component" value="Unassembled WGS sequence"/>
</dbReference>
<name>B4D3W0_9BACT</name>
<evidence type="ECO:0000313" key="2">
    <source>
        <dbReference type="EMBL" id="EDY18940.1"/>
    </source>
</evidence>
<gene>
    <name evidence="2" type="ORF">CfE428DRAFT_3598</name>
</gene>
<proteinExistence type="predicted"/>
<dbReference type="RefSeq" id="WP_006980923.1">
    <property type="nucleotide sequence ID" value="NZ_ABVL01000010.1"/>
</dbReference>
<dbReference type="EMBL" id="ABVL01000010">
    <property type="protein sequence ID" value="EDY18940.1"/>
    <property type="molecule type" value="Genomic_DNA"/>
</dbReference>
<reference evidence="2 3" key="1">
    <citation type="journal article" date="2011" name="J. Bacteriol.">
        <title>Genome sequence of Chthoniobacter flavus Ellin428, an aerobic heterotrophic soil bacterium.</title>
        <authorList>
            <person name="Kant R."/>
            <person name="van Passel M.W."/>
            <person name="Palva A."/>
            <person name="Lucas S."/>
            <person name="Lapidus A."/>
            <person name="Glavina Del Rio T."/>
            <person name="Dalin E."/>
            <person name="Tice H."/>
            <person name="Bruce D."/>
            <person name="Goodwin L."/>
            <person name="Pitluck S."/>
            <person name="Larimer F.W."/>
            <person name="Land M.L."/>
            <person name="Hauser L."/>
            <person name="Sangwan P."/>
            <person name="de Vos W.M."/>
            <person name="Janssen P.H."/>
            <person name="Smidt H."/>
        </authorList>
    </citation>
    <scope>NUCLEOTIDE SEQUENCE [LARGE SCALE GENOMIC DNA]</scope>
    <source>
        <strain evidence="2 3">Ellin428</strain>
    </source>
</reference>
<evidence type="ECO:0000313" key="3">
    <source>
        <dbReference type="Proteomes" id="UP000005824"/>
    </source>
</evidence>
<dbReference type="InParanoid" id="B4D3W0"/>
<dbReference type="AlphaFoldDB" id="B4D3W0"/>